<dbReference type="EMBL" id="CAJOBG010008552">
    <property type="protein sequence ID" value="CAF4246125.1"/>
    <property type="molecule type" value="Genomic_DNA"/>
</dbReference>
<protein>
    <submittedName>
        <fullName evidence="4">Uncharacterized protein</fullName>
    </submittedName>
</protein>
<gene>
    <name evidence="6" type="ORF">BYL167_LOCUS28201</name>
    <name evidence="2" type="ORF">CJN711_LOCUS27523</name>
    <name evidence="7" type="ORF">GIL414_LOCUS46790</name>
    <name evidence="5" type="ORF">OVN521_LOCUS28769</name>
    <name evidence="3" type="ORF">SMN809_LOCUS9655</name>
    <name evidence="4" type="ORF">UXM345_LOCUS22441</name>
</gene>
<comment type="caution">
    <text evidence="4">The sequence shown here is derived from an EMBL/GenBank/DDBJ whole genome shotgun (WGS) entry which is preliminary data.</text>
</comment>
<evidence type="ECO:0000313" key="8">
    <source>
        <dbReference type="Proteomes" id="UP000663842"/>
    </source>
</evidence>
<dbReference type="EMBL" id="CAJOBF010003700">
    <property type="protein sequence ID" value="CAF4104485.1"/>
    <property type="molecule type" value="Genomic_DNA"/>
</dbReference>
<dbReference type="Proteomes" id="UP000663842">
    <property type="component" value="Unassembled WGS sequence"/>
</dbReference>
<dbReference type="EMBL" id="CAJNOV010013011">
    <property type="protein sequence ID" value="CAF1506008.1"/>
    <property type="molecule type" value="Genomic_DNA"/>
</dbReference>
<evidence type="ECO:0000313" key="5">
    <source>
        <dbReference type="EMBL" id="CAF4246125.1"/>
    </source>
</evidence>
<dbReference type="AlphaFoldDB" id="A0A819V6T5"/>
<dbReference type="Proteomes" id="UP000663855">
    <property type="component" value="Unassembled WGS sequence"/>
</dbReference>
<dbReference type="Proteomes" id="UP000663866">
    <property type="component" value="Unassembled WGS sequence"/>
</dbReference>
<evidence type="ECO:0000313" key="3">
    <source>
        <dbReference type="EMBL" id="CAF3958486.1"/>
    </source>
</evidence>
<keyword evidence="9" id="KW-1185">Reference proteome</keyword>
<feature type="region of interest" description="Disordered" evidence="1">
    <location>
        <begin position="1"/>
        <end position="23"/>
    </location>
</feature>
<evidence type="ECO:0000313" key="7">
    <source>
        <dbReference type="EMBL" id="CAF4791992.1"/>
    </source>
</evidence>
<dbReference type="EMBL" id="CAJOBI010003163">
    <property type="protein sequence ID" value="CAF3958486.1"/>
    <property type="molecule type" value="Genomic_DNA"/>
</dbReference>
<dbReference type="Proteomes" id="UP000681720">
    <property type="component" value="Unassembled WGS sequence"/>
</dbReference>
<accession>A0A819V6T5</accession>
<evidence type="ECO:0000313" key="2">
    <source>
        <dbReference type="EMBL" id="CAF1506008.1"/>
    </source>
</evidence>
<sequence>MIRNSCSSNSSTARQSSYSRTSSSLAVHVQSIWTSSVRRYHRIESYAVSTGGWYHQFSATSMGCQLPAQTCVLTLNEVRTMPIA</sequence>
<dbReference type="Proteomes" id="UP000681967">
    <property type="component" value="Unassembled WGS sequence"/>
</dbReference>
<name>A0A819V6T5_9BILA</name>
<dbReference type="EMBL" id="CAJOBJ010147819">
    <property type="protein sequence ID" value="CAF4791992.1"/>
    <property type="molecule type" value="Genomic_DNA"/>
</dbReference>
<organism evidence="4 8">
    <name type="scientific">Rotaria magnacalcarata</name>
    <dbReference type="NCBI Taxonomy" id="392030"/>
    <lineage>
        <taxon>Eukaryota</taxon>
        <taxon>Metazoa</taxon>
        <taxon>Spiralia</taxon>
        <taxon>Gnathifera</taxon>
        <taxon>Rotifera</taxon>
        <taxon>Eurotatoria</taxon>
        <taxon>Bdelloidea</taxon>
        <taxon>Philodinida</taxon>
        <taxon>Philodinidae</taxon>
        <taxon>Rotaria</taxon>
    </lineage>
</organism>
<evidence type="ECO:0000313" key="9">
    <source>
        <dbReference type="Proteomes" id="UP000663866"/>
    </source>
</evidence>
<evidence type="ECO:0000313" key="6">
    <source>
        <dbReference type="EMBL" id="CAF4318854.1"/>
    </source>
</evidence>
<evidence type="ECO:0000256" key="1">
    <source>
        <dbReference type="SAM" id="MobiDB-lite"/>
    </source>
</evidence>
<reference evidence="4" key="1">
    <citation type="submission" date="2021-02" db="EMBL/GenBank/DDBJ databases">
        <authorList>
            <person name="Nowell W R."/>
        </authorList>
    </citation>
    <scope>NUCLEOTIDE SEQUENCE</scope>
</reference>
<dbReference type="EMBL" id="CAJOBH010039128">
    <property type="protein sequence ID" value="CAF4318854.1"/>
    <property type="molecule type" value="Genomic_DNA"/>
</dbReference>
<dbReference type="Proteomes" id="UP000676336">
    <property type="component" value="Unassembled WGS sequence"/>
</dbReference>
<evidence type="ECO:0000313" key="4">
    <source>
        <dbReference type="EMBL" id="CAF4104485.1"/>
    </source>
</evidence>
<proteinExistence type="predicted"/>